<sequence>MYRNRKCGGSGLCNCKREASAVRICLGHDKELLKQYHSTGILIDNDQLPSIPATWKSLTVTLDAMGTLAPWLVKQVMWELYKLCFHLELITFNHYLVLEPQGLGDGLQLECQLWLAHEAKVFLCWPVVRFYEVVHGWPGPKPAILQKAFPTDHATSLVLEVEEALANYYIHVFVKIFCRLPTIPHIADPAVAQ</sequence>
<protein>
    <submittedName>
        <fullName evidence="1">Uncharacterized protein</fullName>
    </submittedName>
</protein>
<dbReference type="Proteomes" id="UP000772434">
    <property type="component" value="Unassembled WGS sequence"/>
</dbReference>
<reference evidence="1" key="1">
    <citation type="submission" date="2020-11" db="EMBL/GenBank/DDBJ databases">
        <authorList>
            <consortium name="DOE Joint Genome Institute"/>
            <person name="Ahrendt S."/>
            <person name="Riley R."/>
            <person name="Andreopoulos W."/>
            <person name="Labutti K."/>
            <person name="Pangilinan J."/>
            <person name="Ruiz-Duenas F.J."/>
            <person name="Barrasa J.M."/>
            <person name="Sanchez-Garcia M."/>
            <person name="Camarero S."/>
            <person name="Miyauchi S."/>
            <person name="Serrano A."/>
            <person name="Linde D."/>
            <person name="Babiker R."/>
            <person name="Drula E."/>
            <person name="Ayuso-Fernandez I."/>
            <person name="Pacheco R."/>
            <person name="Padilla G."/>
            <person name="Ferreira P."/>
            <person name="Barriuso J."/>
            <person name="Kellner H."/>
            <person name="Castanera R."/>
            <person name="Alfaro M."/>
            <person name="Ramirez L."/>
            <person name="Pisabarro A.G."/>
            <person name="Kuo A."/>
            <person name="Tritt A."/>
            <person name="Lipzen A."/>
            <person name="He G."/>
            <person name="Yan M."/>
            <person name="Ng V."/>
            <person name="Cullen D."/>
            <person name="Martin F."/>
            <person name="Rosso M.-N."/>
            <person name="Henrissat B."/>
            <person name="Hibbett D."/>
            <person name="Martinez A.T."/>
            <person name="Grigoriev I.V."/>
        </authorList>
    </citation>
    <scope>NUCLEOTIDE SEQUENCE</scope>
    <source>
        <strain evidence="1">AH 40177</strain>
    </source>
</reference>
<keyword evidence="2" id="KW-1185">Reference proteome</keyword>
<dbReference type="OrthoDB" id="2634326at2759"/>
<proteinExistence type="predicted"/>
<gene>
    <name evidence="1" type="ORF">BDP27DRAFT_1370364</name>
</gene>
<accession>A0A9P5P975</accession>
<evidence type="ECO:0000313" key="1">
    <source>
        <dbReference type="EMBL" id="KAF9060621.1"/>
    </source>
</evidence>
<evidence type="ECO:0000313" key="2">
    <source>
        <dbReference type="Proteomes" id="UP000772434"/>
    </source>
</evidence>
<name>A0A9P5P975_9AGAR</name>
<dbReference type="AlphaFoldDB" id="A0A9P5P975"/>
<comment type="caution">
    <text evidence="1">The sequence shown here is derived from an EMBL/GenBank/DDBJ whole genome shotgun (WGS) entry which is preliminary data.</text>
</comment>
<dbReference type="EMBL" id="JADNRY010000234">
    <property type="protein sequence ID" value="KAF9060621.1"/>
    <property type="molecule type" value="Genomic_DNA"/>
</dbReference>
<organism evidence="1 2">
    <name type="scientific">Rhodocollybia butyracea</name>
    <dbReference type="NCBI Taxonomy" id="206335"/>
    <lineage>
        <taxon>Eukaryota</taxon>
        <taxon>Fungi</taxon>
        <taxon>Dikarya</taxon>
        <taxon>Basidiomycota</taxon>
        <taxon>Agaricomycotina</taxon>
        <taxon>Agaricomycetes</taxon>
        <taxon>Agaricomycetidae</taxon>
        <taxon>Agaricales</taxon>
        <taxon>Marasmiineae</taxon>
        <taxon>Omphalotaceae</taxon>
        <taxon>Rhodocollybia</taxon>
    </lineage>
</organism>